<dbReference type="InterPro" id="IPR011006">
    <property type="entry name" value="CheY-like_superfamily"/>
</dbReference>
<dbReference type="PANTHER" id="PTHR44591">
    <property type="entry name" value="STRESS RESPONSE REGULATOR PROTEIN 1"/>
    <property type="match status" value="1"/>
</dbReference>
<dbReference type="PROSITE" id="PS50110">
    <property type="entry name" value="RESPONSE_REGULATORY"/>
    <property type="match status" value="1"/>
</dbReference>
<evidence type="ECO:0000313" key="5">
    <source>
        <dbReference type="Proteomes" id="UP001302719"/>
    </source>
</evidence>
<dbReference type="KEGG" id="nall:PP769_06340"/>
<sequence length="187" mass="21868">MEKEQGNRRILVIDDNVAIHDDFRKILERSLDTSLLQEVRAELFDDVEEQKIVEKFEVETADQGQMGHRMVQDAMKAERPYAVAFVDMRMPPGWDGVETVEHLWEEDPDLQIVICTAFSDHAWEDVIQRLNNNGQLLILRKPFDNIEVWQLANSLTKRWAESRQAKSQLELLAKWAEERAEETIKAH</sequence>
<dbReference type="InterPro" id="IPR050595">
    <property type="entry name" value="Bact_response_regulator"/>
</dbReference>
<dbReference type="GO" id="GO:0000160">
    <property type="term" value="P:phosphorelay signal transduction system"/>
    <property type="evidence" value="ECO:0007669"/>
    <property type="project" value="InterPro"/>
</dbReference>
<evidence type="ECO:0000313" key="4">
    <source>
        <dbReference type="EMBL" id="WNM59378.1"/>
    </source>
</evidence>
<evidence type="ECO:0000256" key="2">
    <source>
        <dbReference type="PROSITE-ProRule" id="PRU00169"/>
    </source>
</evidence>
<proteinExistence type="predicted"/>
<protein>
    <submittedName>
        <fullName evidence="4">Response regulator</fullName>
    </submittedName>
</protein>
<dbReference type="Proteomes" id="UP001302719">
    <property type="component" value="Chromosome"/>
</dbReference>
<dbReference type="RefSeq" id="WP_312646115.1">
    <property type="nucleotide sequence ID" value="NZ_CP116967.1"/>
</dbReference>
<dbReference type="Gene3D" id="3.40.50.2300">
    <property type="match status" value="1"/>
</dbReference>
<feature type="modified residue" description="4-aspartylphosphate" evidence="2">
    <location>
        <position position="87"/>
    </location>
</feature>
<evidence type="ECO:0000259" key="3">
    <source>
        <dbReference type="PROSITE" id="PS50110"/>
    </source>
</evidence>
<feature type="domain" description="Response regulatory" evidence="3">
    <location>
        <begin position="9"/>
        <end position="156"/>
    </location>
</feature>
<dbReference type="EMBL" id="CP116967">
    <property type="protein sequence ID" value="WNM59378.1"/>
    <property type="molecule type" value="Genomic_DNA"/>
</dbReference>
<name>A0AA96GCR0_9BACT</name>
<dbReference type="AlphaFoldDB" id="A0AA96GCR0"/>
<dbReference type="InterPro" id="IPR001789">
    <property type="entry name" value="Sig_transdc_resp-reg_receiver"/>
</dbReference>
<dbReference type="SUPFAM" id="SSF52172">
    <property type="entry name" value="CheY-like"/>
    <property type="match status" value="1"/>
</dbReference>
<organism evidence="4 5">
    <name type="scientific">Candidatus Nitrospira allomarina</name>
    <dbReference type="NCBI Taxonomy" id="3020900"/>
    <lineage>
        <taxon>Bacteria</taxon>
        <taxon>Pseudomonadati</taxon>
        <taxon>Nitrospirota</taxon>
        <taxon>Nitrospiria</taxon>
        <taxon>Nitrospirales</taxon>
        <taxon>Nitrospiraceae</taxon>
        <taxon>Nitrospira</taxon>
    </lineage>
</organism>
<reference evidence="4 5" key="1">
    <citation type="submission" date="2023-01" db="EMBL/GenBank/DDBJ databases">
        <title>Cultivation and genomic characterization of new, ubiquitous marine nitrite-oxidizing bacteria from the Nitrospirales.</title>
        <authorList>
            <person name="Mueller A.J."/>
            <person name="Daebeler A."/>
            <person name="Herbold C.W."/>
            <person name="Kirkegaard R.H."/>
            <person name="Daims H."/>
        </authorList>
    </citation>
    <scope>NUCLEOTIDE SEQUENCE [LARGE SCALE GENOMIC DNA]</scope>
    <source>
        <strain evidence="4 5">VA</strain>
    </source>
</reference>
<keyword evidence="1 2" id="KW-0597">Phosphoprotein</keyword>
<gene>
    <name evidence="4" type="ORF">PP769_06340</name>
</gene>
<dbReference type="PANTHER" id="PTHR44591:SF21">
    <property type="entry name" value="TWO-COMPONENT RESPONSE REGULATOR"/>
    <property type="match status" value="1"/>
</dbReference>
<accession>A0AA96GCR0</accession>
<evidence type="ECO:0000256" key="1">
    <source>
        <dbReference type="ARBA" id="ARBA00022553"/>
    </source>
</evidence>
<keyword evidence="5" id="KW-1185">Reference proteome</keyword>
<dbReference type="Pfam" id="PF00072">
    <property type="entry name" value="Response_reg"/>
    <property type="match status" value="1"/>
</dbReference>